<dbReference type="PANTHER" id="PTHR12788:SF10">
    <property type="entry name" value="PROTEIN-TYROSINE SULFOTRANSFERASE"/>
    <property type="match status" value="1"/>
</dbReference>
<dbReference type="GO" id="GO:0008476">
    <property type="term" value="F:protein-tyrosine sulfotransferase activity"/>
    <property type="evidence" value="ECO:0007669"/>
    <property type="project" value="InterPro"/>
</dbReference>
<sequence>MPASPVFVVGMPRSGTTLFSAMLDAHADISIAPETHFFTKCDVANRSPSAEAKAEAIRFLQAESGVQDMHLSAEEWQQIRDAAGDAPADILRVLLQTYAARKAARVWGEKTPDHLAHIDTIRTHFPQAVFIAITRDPRDVYLSQQPMPWNRDTIIETAWTWRRYAEQIDTYRSALGGHFHDLRYEDLLRHPEDELRKVCSFLRLPFDPGMLSFHENAEDALSAEPWKKNTRRPVDPSNTQKWKDRLPPARRWVIQRVAREQMHDYGYPTPPVAFDTDFWSDAIALIAESLRIVIRRRARKHGWR</sequence>
<keyword evidence="4" id="KW-1185">Reference proteome</keyword>
<protein>
    <recommendedName>
        <fullName evidence="5">Sulfotransferase family protein</fullName>
    </recommendedName>
</protein>
<dbReference type="InterPro" id="IPR026634">
    <property type="entry name" value="TPST-like"/>
</dbReference>
<dbReference type="OrthoDB" id="5432096at2"/>
<organism evidence="3 4">
    <name type="scientific">Longibacter salinarum</name>
    <dbReference type="NCBI Taxonomy" id="1850348"/>
    <lineage>
        <taxon>Bacteria</taxon>
        <taxon>Pseudomonadati</taxon>
        <taxon>Rhodothermota</taxon>
        <taxon>Rhodothermia</taxon>
        <taxon>Rhodothermales</taxon>
        <taxon>Salisaetaceae</taxon>
        <taxon>Longibacter</taxon>
    </lineage>
</organism>
<name>A0A2A8D2Y6_9BACT</name>
<evidence type="ECO:0000256" key="2">
    <source>
        <dbReference type="SAM" id="MobiDB-lite"/>
    </source>
</evidence>
<keyword evidence="1" id="KW-0808">Transferase</keyword>
<reference evidence="3 4" key="1">
    <citation type="submission" date="2017-10" db="EMBL/GenBank/DDBJ databases">
        <title>Draft genome of Longibacter Salinarum.</title>
        <authorList>
            <person name="Goh K.M."/>
            <person name="Shamsir M.S."/>
            <person name="Lim S.W."/>
        </authorList>
    </citation>
    <scope>NUCLEOTIDE SEQUENCE [LARGE SCALE GENOMIC DNA]</scope>
    <source>
        <strain evidence="3 4">KCTC 52045</strain>
    </source>
</reference>
<dbReference type="Pfam" id="PF13469">
    <property type="entry name" value="Sulfotransfer_3"/>
    <property type="match status" value="1"/>
</dbReference>
<evidence type="ECO:0008006" key="5">
    <source>
        <dbReference type="Google" id="ProtNLM"/>
    </source>
</evidence>
<evidence type="ECO:0000256" key="1">
    <source>
        <dbReference type="ARBA" id="ARBA00022679"/>
    </source>
</evidence>
<dbReference type="AlphaFoldDB" id="A0A2A8D2Y6"/>
<dbReference type="PANTHER" id="PTHR12788">
    <property type="entry name" value="PROTEIN-TYROSINE SULFOTRANSFERASE 2"/>
    <property type="match status" value="1"/>
</dbReference>
<evidence type="ECO:0000313" key="4">
    <source>
        <dbReference type="Proteomes" id="UP000220102"/>
    </source>
</evidence>
<evidence type="ECO:0000313" key="3">
    <source>
        <dbReference type="EMBL" id="PEN15316.1"/>
    </source>
</evidence>
<gene>
    <name evidence="3" type="ORF">CRI94_03290</name>
</gene>
<dbReference type="Gene3D" id="3.40.50.300">
    <property type="entry name" value="P-loop containing nucleotide triphosphate hydrolases"/>
    <property type="match status" value="1"/>
</dbReference>
<dbReference type="InterPro" id="IPR027417">
    <property type="entry name" value="P-loop_NTPase"/>
</dbReference>
<dbReference type="Proteomes" id="UP000220102">
    <property type="component" value="Unassembled WGS sequence"/>
</dbReference>
<proteinExistence type="predicted"/>
<feature type="region of interest" description="Disordered" evidence="2">
    <location>
        <begin position="224"/>
        <end position="243"/>
    </location>
</feature>
<accession>A0A2A8D2Y6</accession>
<dbReference type="RefSeq" id="WP_098074215.1">
    <property type="nucleotide sequence ID" value="NZ_PDEQ01000001.1"/>
</dbReference>
<comment type="caution">
    <text evidence="3">The sequence shown here is derived from an EMBL/GenBank/DDBJ whole genome shotgun (WGS) entry which is preliminary data.</text>
</comment>
<dbReference type="EMBL" id="PDEQ01000001">
    <property type="protein sequence ID" value="PEN15316.1"/>
    <property type="molecule type" value="Genomic_DNA"/>
</dbReference>
<dbReference type="SUPFAM" id="SSF52540">
    <property type="entry name" value="P-loop containing nucleoside triphosphate hydrolases"/>
    <property type="match status" value="1"/>
</dbReference>